<evidence type="ECO:0000259" key="1">
    <source>
        <dbReference type="Pfam" id="PF12728"/>
    </source>
</evidence>
<proteinExistence type="predicted"/>
<sequence length="142" mass="15314">MSTIAKRAEQVMLTDEEKAHAARFLEAVGGDPAEFATSTGQQVPGPLNEIIRTVLNAIAEGRPVAVSAMPDQLTTTNAASLLGVSRPTLMKWVREGRIDAVKVGSHHRLNAGDVLSLRERLKAEQRSAVFELLDMQESAPAE</sequence>
<dbReference type="Proteomes" id="UP000029548">
    <property type="component" value="Unassembled WGS sequence"/>
</dbReference>
<protein>
    <recommendedName>
        <fullName evidence="1">Helix-turn-helix domain-containing protein</fullName>
    </recommendedName>
</protein>
<dbReference type="AlphaFoldDB" id="A0A095ZCJ1"/>
<comment type="caution">
    <text evidence="2">The sequence shown here is derived from an EMBL/GenBank/DDBJ whole genome shotgun (WGS) entry which is preliminary data.</text>
</comment>
<dbReference type="NCBIfam" id="TIGR01764">
    <property type="entry name" value="excise"/>
    <property type="match status" value="1"/>
</dbReference>
<reference evidence="2 3" key="1">
    <citation type="submission" date="2014-07" db="EMBL/GenBank/DDBJ databases">
        <authorList>
            <person name="McCorrison J."/>
            <person name="Sanka R."/>
            <person name="Torralba M."/>
            <person name="Gillis M."/>
            <person name="Haft D.H."/>
            <person name="Methe B."/>
            <person name="Sutton G."/>
            <person name="Nelson K.E."/>
        </authorList>
    </citation>
    <scope>NUCLEOTIDE SEQUENCE [LARGE SCALE GENOMIC DNA]</scope>
    <source>
        <strain evidence="2 3">DNF00450</strain>
    </source>
</reference>
<dbReference type="GO" id="GO:0003677">
    <property type="term" value="F:DNA binding"/>
    <property type="evidence" value="ECO:0007669"/>
    <property type="project" value="InterPro"/>
</dbReference>
<name>A0A095ZCJ1_9CORY</name>
<gene>
    <name evidence="2" type="ORF">HMPREF1650_07925</name>
</gene>
<evidence type="ECO:0000313" key="2">
    <source>
        <dbReference type="EMBL" id="KGF16397.1"/>
    </source>
</evidence>
<dbReference type="eggNOG" id="COG3311">
    <property type="taxonomic scope" value="Bacteria"/>
</dbReference>
<dbReference type="SUPFAM" id="SSF46955">
    <property type="entry name" value="Putative DNA-binding domain"/>
    <property type="match status" value="1"/>
</dbReference>
<dbReference type="InterPro" id="IPR010093">
    <property type="entry name" value="SinI_DNA-bd"/>
</dbReference>
<dbReference type="InterPro" id="IPR041657">
    <property type="entry name" value="HTH_17"/>
</dbReference>
<dbReference type="Pfam" id="PF12728">
    <property type="entry name" value="HTH_17"/>
    <property type="match status" value="1"/>
</dbReference>
<accession>A0A095ZCJ1</accession>
<organism evidence="2 3">
    <name type="scientific">Corynebacterium freneyi DNF00450</name>
    <dbReference type="NCBI Taxonomy" id="1287475"/>
    <lineage>
        <taxon>Bacteria</taxon>
        <taxon>Bacillati</taxon>
        <taxon>Actinomycetota</taxon>
        <taxon>Actinomycetes</taxon>
        <taxon>Mycobacteriales</taxon>
        <taxon>Corynebacteriaceae</taxon>
        <taxon>Corynebacterium</taxon>
    </lineage>
</organism>
<dbReference type="Gene3D" id="1.10.1660.10">
    <property type="match status" value="1"/>
</dbReference>
<feature type="domain" description="Helix-turn-helix" evidence="1">
    <location>
        <begin position="73"/>
        <end position="120"/>
    </location>
</feature>
<dbReference type="EMBL" id="JRNE01000055">
    <property type="protein sequence ID" value="KGF16397.1"/>
    <property type="molecule type" value="Genomic_DNA"/>
</dbReference>
<evidence type="ECO:0000313" key="3">
    <source>
        <dbReference type="Proteomes" id="UP000029548"/>
    </source>
</evidence>
<dbReference type="InterPro" id="IPR009061">
    <property type="entry name" value="DNA-bd_dom_put_sf"/>
</dbReference>